<evidence type="ECO:0000313" key="5">
    <source>
        <dbReference type="Proteomes" id="UP001589832"/>
    </source>
</evidence>
<proteinExistence type="predicted"/>
<dbReference type="PROSITE" id="PS50110">
    <property type="entry name" value="RESPONSE_REGULATORY"/>
    <property type="match status" value="1"/>
</dbReference>
<protein>
    <submittedName>
        <fullName evidence="4">LytR/AlgR family response regulator transcription factor</fullName>
    </submittedName>
</protein>
<dbReference type="InterPro" id="IPR001789">
    <property type="entry name" value="Sig_transdc_resp-reg_receiver"/>
</dbReference>
<dbReference type="Gene3D" id="3.40.50.2300">
    <property type="match status" value="1"/>
</dbReference>
<dbReference type="PANTHER" id="PTHR37299">
    <property type="entry name" value="TRANSCRIPTIONAL REGULATOR-RELATED"/>
    <property type="match status" value="1"/>
</dbReference>
<feature type="domain" description="Response regulatory" evidence="2">
    <location>
        <begin position="3"/>
        <end position="116"/>
    </location>
</feature>
<feature type="modified residue" description="4-aspartylphosphate" evidence="1">
    <location>
        <position position="55"/>
    </location>
</feature>
<evidence type="ECO:0000259" key="2">
    <source>
        <dbReference type="PROSITE" id="PS50110"/>
    </source>
</evidence>
<reference evidence="4 5" key="1">
    <citation type="submission" date="2024-09" db="EMBL/GenBank/DDBJ databases">
        <authorList>
            <person name="Sun Q."/>
            <person name="Mori K."/>
        </authorList>
    </citation>
    <scope>NUCLEOTIDE SEQUENCE [LARGE SCALE GENOMIC DNA]</scope>
    <source>
        <strain evidence="4 5">NCAIM B.02481</strain>
    </source>
</reference>
<dbReference type="PANTHER" id="PTHR37299:SF1">
    <property type="entry name" value="STAGE 0 SPORULATION PROTEIN A HOMOLOG"/>
    <property type="match status" value="1"/>
</dbReference>
<dbReference type="InterPro" id="IPR007492">
    <property type="entry name" value="LytTR_DNA-bd_dom"/>
</dbReference>
<evidence type="ECO:0000313" key="4">
    <source>
        <dbReference type="EMBL" id="MFC0603721.1"/>
    </source>
</evidence>
<dbReference type="Gene3D" id="2.40.50.1020">
    <property type="entry name" value="LytTr DNA-binding domain"/>
    <property type="match status" value="1"/>
</dbReference>
<organism evidence="4 5">
    <name type="scientific">Winogradskyella pulchriflava</name>
    <dbReference type="NCBI Taxonomy" id="1110688"/>
    <lineage>
        <taxon>Bacteria</taxon>
        <taxon>Pseudomonadati</taxon>
        <taxon>Bacteroidota</taxon>
        <taxon>Flavobacteriia</taxon>
        <taxon>Flavobacteriales</taxon>
        <taxon>Flavobacteriaceae</taxon>
        <taxon>Winogradskyella</taxon>
    </lineage>
</organism>
<sequence length="244" mass="28378">MLKAVIVDDEPKAIQSLIWELSNFSDEIEVSQSFSKPEEALKYLESNTPDCLFLDVQMPTIGGFQFLEQLEQINFAVVITTAYDEYAIKALKHEAIDYLLKPIDSDDLRETINKIKKHNDRFLNATKLENMLTNFNSKFNKKRITINTDGKLLFLDVDDIIYVESDGNYSTLFLQDQKKVVVTKKLKEVDAILPEHYFFRIHNSYIINLNKIKAFIKNEGYVIMDSNHKIPVARQRKSDFLEKL</sequence>
<dbReference type="SMART" id="SM00850">
    <property type="entry name" value="LytTR"/>
    <property type="match status" value="1"/>
</dbReference>
<dbReference type="Proteomes" id="UP001589832">
    <property type="component" value="Unassembled WGS sequence"/>
</dbReference>
<dbReference type="PROSITE" id="PS50930">
    <property type="entry name" value="HTH_LYTTR"/>
    <property type="match status" value="1"/>
</dbReference>
<dbReference type="RefSeq" id="WP_386060027.1">
    <property type="nucleotide sequence ID" value="NZ_JBHLTQ010000001.1"/>
</dbReference>
<keyword evidence="1" id="KW-0597">Phosphoprotein</keyword>
<feature type="domain" description="HTH LytTR-type" evidence="3">
    <location>
        <begin position="144"/>
        <end position="244"/>
    </location>
</feature>
<dbReference type="InterPro" id="IPR046947">
    <property type="entry name" value="LytR-like"/>
</dbReference>
<dbReference type="Pfam" id="PF00072">
    <property type="entry name" value="Response_reg"/>
    <property type="match status" value="1"/>
</dbReference>
<evidence type="ECO:0000256" key="1">
    <source>
        <dbReference type="PROSITE-ProRule" id="PRU00169"/>
    </source>
</evidence>
<accession>A0ABV6Q8U2</accession>
<keyword evidence="5" id="KW-1185">Reference proteome</keyword>
<evidence type="ECO:0000259" key="3">
    <source>
        <dbReference type="PROSITE" id="PS50930"/>
    </source>
</evidence>
<name>A0ABV6Q8U2_9FLAO</name>
<dbReference type="Pfam" id="PF04397">
    <property type="entry name" value="LytTR"/>
    <property type="match status" value="1"/>
</dbReference>
<dbReference type="SUPFAM" id="SSF52172">
    <property type="entry name" value="CheY-like"/>
    <property type="match status" value="1"/>
</dbReference>
<comment type="caution">
    <text evidence="4">The sequence shown here is derived from an EMBL/GenBank/DDBJ whole genome shotgun (WGS) entry which is preliminary data.</text>
</comment>
<gene>
    <name evidence="4" type="ORF">ACFFGA_04085</name>
</gene>
<dbReference type="EMBL" id="JBHLTQ010000001">
    <property type="protein sequence ID" value="MFC0603721.1"/>
    <property type="molecule type" value="Genomic_DNA"/>
</dbReference>
<dbReference type="SMART" id="SM00448">
    <property type="entry name" value="REC"/>
    <property type="match status" value="1"/>
</dbReference>
<dbReference type="InterPro" id="IPR011006">
    <property type="entry name" value="CheY-like_superfamily"/>
</dbReference>